<keyword evidence="1" id="KW-0694">RNA-binding</keyword>
<dbReference type="HOGENOM" id="CLU_017795_2_0_1"/>
<dbReference type="Gene3D" id="3.10.590.10">
    <property type="entry name" value="ph1033 like domains"/>
    <property type="match status" value="1"/>
</dbReference>
<proteinExistence type="inferred from homology"/>
<dbReference type="SMR" id="A0A0E0NU95"/>
<dbReference type="PANTHER" id="PTHR12357:SF121">
    <property type="entry name" value="YTH DOMAIN-CONTAINING FAMILY PROTEIN"/>
    <property type="match status" value="1"/>
</dbReference>
<feature type="domain" description="YTH" evidence="3">
    <location>
        <begin position="349"/>
        <end position="471"/>
    </location>
</feature>
<dbReference type="GO" id="GO:0061157">
    <property type="term" value="P:mRNA destabilization"/>
    <property type="evidence" value="ECO:0007669"/>
    <property type="project" value="TreeGrafter"/>
</dbReference>
<dbReference type="PANTHER" id="PTHR12357">
    <property type="entry name" value="YTH YT521-B HOMOLOGY DOMAIN-CONTAINING"/>
    <property type="match status" value="1"/>
</dbReference>
<comment type="similarity">
    <text evidence="1">Belongs to the YTHDF family.</text>
</comment>
<dbReference type="Pfam" id="PF04146">
    <property type="entry name" value="YTH"/>
    <property type="match status" value="1"/>
</dbReference>
<dbReference type="OMA" id="DHMERTS"/>
<reference evidence="5" key="1">
    <citation type="submission" date="2013-06" db="EMBL/GenBank/DDBJ databases">
        <authorList>
            <person name="Zhao Q."/>
        </authorList>
    </citation>
    <scope>NUCLEOTIDE SEQUENCE</scope>
    <source>
        <strain evidence="5">cv. W1943</strain>
    </source>
</reference>
<dbReference type="EnsemblPlants" id="ORUFI03G15850.1">
    <property type="protein sequence ID" value="ORUFI03G15850.1"/>
    <property type="gene ID" value="ORUFI03G15850"/>
</dbReference>
<evidence type="ECO:0000259" key="3">
    <source>
        <dbReference type="PROSITE" id="PS50882"/>
    </source>
</evidence>
<organism evidence="4 5">
    <name type="scientific">Oryza rufipogon</name>
    <name type="common">Brownbeard rice</name>
    <name type="synonym">Asian wild rice</name>
    <dbReference type="NCBI Taxonomy" id="4529"/>
    <lineage>
        <taxon>Eukaryota</taxon>
        <taxon>Viridiplantae</taxon>
        <taxon>Streptophyta</taxon>
        <taxon>Embryophyta</taxon>
        <taxon>Tracheophyta</taxon>
        <taxon>Spermatophyta</taxon>
        <taxon>Magnoliopsida</taxon>
        <taxon>Liliopsida</taxon>
        <taxon>Poales</taxon>
        <taxon>Poaceae</taxon>
        <taxon>BOP clade</taxon>
        <taxon>Oryzoideae</taxon>
        <taxon>Oryzeae</taxon>
        <taxon>Oryzinae</taxon>
        <taxon>Oryza</taxon>
    </lineage>
</organism>
<accession>A0A0E0NU95</accession>
<dbReference type="GO" id="GO:0003729">
    <property type="term" value="F:mRNA binding"/>
    <property type="evidence" value="ECO:0007669"/>
    <property type="project" value="UniProtKB-UniRule"/>
</dbReference>
<dbReference type="GO" id="GO:0005737">
    <property type="term" value="C:cytoplasm"/>
    <property type="evidence" value="ECO:0007669"/>
    <property type="project" value="TreeGrafter"/>
</dbReference>
<dbReference type="AlphaFoldDB" id="A0A0E0NU95"/>
<dbReference type="STRING" id="4529.A0A0E0NU95"/>
<dbReference type="Gramene" id="ORUFI03G15850.1">
    <property type="protein sequence ID" value="ORUFI03G15850.1"/>
    <property type="gene ID" value="ORUFI03G15850"/>
</dbReference>
<evidence type="ECO:0000313" key="5">
    <source>
        <dbReference type="Proteomes" id="UP000008022"/>
    </source>
</evidence>
<dbReference type="PROSITE" id="PS50882">
    <property type="entry name" value="YTH"/>
    <property type="match status" value="1"/>
</dbReference>
<dbReference type="eggNOG" id="KOG1901">
    <property type="taxonomic scope" value="Eukaryota"/>
</dbReference>
<feature type="region of interest" description="Disordered" evidence="2">
    <location>
        <begin position="529"/>
        <end position="554"/>
    </location>
</feature>
<feature type="compositionally biased region" description="Polar residues" evidence="2">
    <location>
        <begin position="223"/>
        <end position="238"/>
    </location>
</feature>
<feature type="region of interest" description="Disordered" evidence="2">
    <location>
        <begin position="626"/>
        <end position="645"/>
    </location>
</feature>
<feature type="compositionally biased region" description="Polar residues" evidence="2">
    <location>
        <begin position="249"/>
        <end position="258"/>
    </location>
</feature>
<feature type="region of interest" description="Disordered" evidence="2">
    <location>
        <begin position="223"/>
        <end position="323"/>
    </location>
</feature>
<dbReference type="GO" id="GO:1990247">
    <property type="term" value="F:N6-methyladenosine-containing RNA reader activity"/>
    <property type="evidence" value="ECO:0007669"/>
    <property type="project" value="UniProtKB-UniRule"/>
</dbReference>
<dbReference type="CDD" id="cd21134">
    <property type="entry name" value="YTH"/>
    <property type="match status" value="1"/>
</dbReference>
<protein>
    <recommendedName>
        <fullName evidence="1">YTH domain-containing family protein</fullName>
    </recommendedName>
</protein>
<name>A0A0E0NU95_ORYRU</name>
<dbReference type="InterPro" id="IPR045168">
    <property type="entry name" value="YTH_prot"/>
</dbReference>
<evidence type="ECO:0000256" key="2">
    <source>
        <dbReference type="SAM" id="MobiDB-lite"/>
    </source>
</evidence>
<evidence type="ECO:0000313" key="4">
    <source>
        <dbReference type="EnsemblPlants" id="ORUFI03G15850.1"/>
    </source>
</evidence>
<feature type="compositionally biased region" description="Polar residues" evidence="2">
    <location>
        <begin position="682"/>
        <end position="692"/>
    </location>
</feature>
<evidence type="ECO:0000256" key="1">
    <source>
        <dbReference type="RuleBase" id="RU369095"/>
    </source>
</evidence>
<dbReference type="Proteomes" id="UP000008022">
    <property type="component" value="Unassembled WGS sequence"/>
</dbReference>
<sequence length="740" mass="80480">MVVPGNDCFVGVTGDWIRLGVGLLLVLVPLEGYFCKNYSYLLVLDGYLMPGFGTSSSMGSASHPARIEYNTSSNVSSQYIYEQGLYYPATNGYAYYAGFEPPVEWSDHTNFVGVDGQNLQLSNENLPYVYCTPGYGFSYYSPDQYTYMPGMVMGVDGSFVGSQQYFASPYQLPGSPSGFFPMSIQPTTDFSSTVSAEPPLLSTGTGTSAVASRLANTSMKNKYQMSGNTAPASQTAPSGSPAVGRPQQAYENESTNKPSNPPDANMSRRDKSSTSLVTVPVDASSTDKDGKSDEGNQSKEHVQSIQVTSGPMSGESGQGKATSNSTLEKIMIHPDQYNKVHFPVDHPDAKFFVIKSYSEDDVHKSIKYNVWSSTPNGNKRLDAAYSDVNASGQFCGVAEMVGPVDFHKDMDFWQQDKWSGSFPVKWHLVKDVPNSTFRHIILENNENKPVTNSRDTQEIPFKSGTNMLKLFKDGPLTTSILDDFSFYEGRQKAMLEEKCRRSGRNFDVRMYVPAFIAKSSVVAVGEPSEVGKGQFSSKDLHSGDVEQDNGACEQPDKLNQMKDILATEALKTDGGAFVGQLEHAKTNQGSLDARVDHQSEHCSCSNPPENGERKPDSLSELVKLNGKSQRDSEAQPGINLSEPNYSSVKKGLPEEFCGQNPSNFMKEGGAGTVEDRKSTKFVTKSQGFPSSRVNKEAKGNGNEMARITTTGVVKVGSVHIKVNVAGEPSSEIIGDENGLP</sequence>
<keyword evidence="5" id="KW-1185">Reference proteome</keyword>
<comment type="function">
    <text evidence="1">Specifically recognizes and binds N6-methyladenosine (m6A)-containing RNAs, and regulates mRNA stability. M6A is a modification present at internal sites of mRNAs and some non-coding RNAs and plays a role in mRNA stability and processing.</text>
</comment>
<feature type="region of interest" description="Disordered" evidence="2">
    <location>
        <begin position="682"/>
        <end position="702"/>
    </location>
</feature>
<feature type="compositionally biased region" description="Basic and acidic residues" evidence="2">
    <location>
        <begin position="285"/>
        <end position="302"/>
    </location>
</feature>
<reference evidence="4" key="2">
    <citation type="submission" date="2015-06" db="UniProtKB">
        <authorList>
            <consortium name="EnsemblPlants"/>
        </authorList>
    </citation>
    <scope>IDENTIFICATION</scope>
</reference>
<dbReference type="InterPro" id="IPR007275">
    <property type="entry name" value="YTH_domain"/>
</dbReference>